<keyword evidence="2" id="KW-0813">Transport</keyword>
<organism evidence="9 10">
    <name type="scientific">Nakamurella flava</name>
    <dbReference type="NCBI Taxonomy" id="2576308"/>
    <lineage>
        <taxon>Bacteria</taxon>
        <taxon>Bacillati</taxon>
        <taxon>Actinomycetota</taxon>
        <taxon>Actinomycetes</taxon>
        <taxon>Nakamurellales</taxon>
        <taxon>Nakamurellaceae</taxon>
        <taxon>Nakamurella</taxon>
    </lineage>
</organism>
<evidence type="ECO:0000256" key="5">
    <source>
        <dbReference type="ARBA" id="ARBA00022989"/>
    </source>
</evidence>
<dbReference type="PANTHER" id="PTHR42718">
    <property type="entry name" value="MAJOR FACILITATOR SUPERFAMILY MULTIDRUG TRANSPORTER MFSC"/>
    <property type="match status" value="1"/>
</dbReference>
<keyword evidence="6 7" id="KW-0472">Membrane</keyword>
<feature type="transmembrane region" description="Helical" evidence="7">
    <location>
        <begin position="224"/>
        <end position="241"/>
    </location>
</feature>
<dbReference type="SUPFAM" id="SSF103473">
    <property type="entry name" value="MFS general substrate transporter"/>
    <property type="match status" value="1"/>
</dbReference>
<evidence type="ECO:0000256" key="3">
    <source>
        <dbReference type="ARBA" id="ARBA00022475"/>
    </source>
</evidence>
<evidence type="ECO:0000259" key="8">
    <source>
        <dbReference type="PROSITE" id="PS50850"/>
    </source>
</evidence>
<dbReference type="Gene3D" id="1.20.1720.10">
    <property type="entry name" value="Multidrug resistance protein D"/>
    <property type="match status" value="1"/>
</dbReference>
<dbReference type="CDD" id="cd17321">
    <property type="entry name" value="MFS_MMR_MDR_like"/>
    <property type="match status" value="1"/>
</dbReference>
<keyword evidence="4 7" id="KW-0812">Transmembrane</keyword>
<comment type="caution">
    <text evidence="9">The sequence shown here is derived from an EMBL/GenBank/DDBJ whole genome shotgun (WGS) entry which is preliminary data.</text>
</comment>
<reference evidence="9 10" key="1">
    <citation type="submission" date="2019-05" db="EMBL/GenBank/DDBJ databases">
        <title>Nakamurella sp. N5BH11, whole genome shotgun sequence.</title>
        <authorList>
            <person name="Tuo L."/>
        </authorList>
    </citation>
    <scope>NUCLEOTIDE SEQUENCE [LARGE SCALE GENOMIC DNA]</scope>
    <source>
        <strain evidence="9 10">N5BH11</strain>
    </source>
</reference>
<feature type="transmembrane region" description="Helical" evidence="7">
    <location>
        <begin position="49"/>
        <end position="65"/>
    </location>
</feature>
<dbReference type="Proteomes" id="UP000306985">
    <property type="component" value="Unassembled WGS sequence"/>
</dbReference>
<evidence type="ECO:0000256" key="4">
    <source>
        <dbReference type="ARBA" id="ARBA00022692"/>
    </source>
</evidence>
<dbReference type="PRINTS" id="PR01036">
    <property type="entry name" value="TCRTETB"/>
</dbReference>
<dbReference type="EMBL" id="SZZH01000007">
    <property type="protein sequence ID" value="TKV56326.1"/>
    <property type="molecule type" value="Genomic_DNA"/>
</dbReference>
<keyword evidence="5 7" id="KW-1133">Transmembrane helix</keyword>
<dbReference type="AlphaFoldDB" id="A0A4U6Q8Y9"/>
<feature type="transmembrane region" description="Helical" evidence="7">
    <location>
        <begin position="98"/>
        <end position="120"/>
    </location>
</feature>
<sequence>MNRTWWTLAVVCAATFMLLLDVTIVVVALPDIQRDLQASFGQLQWVTDAYALALASLLLTAGSLADRFGRRLLFAVGLAVFTVGSALCAAAPDAGTLIAARGLQGVGGAILFATSLALLATTFRGRDRGVAFGVWGAVTGVSTALGPILGGLLTSGLSWRWIFLVNLPIGAVALVVALRLVAESRSPHPRRLDLPGMLTFSLGLFALVYGLTTAGGSSWSDTTAVVSFVVAAVLLGAFVIVEMRTAEPMFDLRLLRIPTFLGGSVAAFAMNGSLFAMLLYLVLYLQNDLGYTALETGVRLLLLSGSTLLVAIVAGRLSAHVPTRWLIGPGLVIVGLGLLLMSGLDADSTWTHLVPGLIVAGVGSGLVNAPLASTAVGVVPVHQAGMASGVNNTFRQVGIAVGIAIYGSIFSARLASSEAGGSATGRPAAFADALDTLLIVSAAVAVVGGVCALLTIRHRDFVAHSPAQSPSSPTPAVEAPSA</sequence>
<dbReference type="InterPro" id="IPR004638">
    <property type="entry name" value="EmrB-like"/>
</dbReference>
<comment type="subcellular location">
    <subcellularLocation>
        <location evidence="1">Cell membrane</location>
        <topology evidence="1">Multi-pass membrane protein</topology>
    </subcellularLocation>
</comment>
<gene>
    <name evidence="9" type="ORF">FDO65_20395</name>
</gene>
<feature type="transmembrane region" description="Helical" evidence="7">
    <location>
        <begin position="72"/>
        <end position="92"/>
    </location>
</feature>
<dbReference type="InterPro" id="IPR020846">
    <property type="entry name" value="MFS_dom"/>
</dbReference>
<proteinExistence type="predicted"/>
<feature type="transmembrane region" description="Helical" evidence="7">
    <location>
        <begin position="132"/>
        <end position="153"/>
    </location>
</feature>
<dbReference type="RefSeq" id="WP_137451595.1">
    <property type="nucleotide sequence ID" value="NZ_SZZH01000007.1"/>
</dbReference>
<dbReference type="GO" id="GO:0022857">
    <property type="term" value="F:transmembrane transporter activity"/>
    <property type="evidence" value="ECO:0007669"/>
    <property type="project" value="InterPro"/>
</dbReference>
<dbReference type="InterPro" id="IPR036259">
    <property type="entry name" value="MFS_trans_sf"/>
</dbReference>
<feature type="transmembrane region" description="Helical" evidence="7">
    <location>
        <begin position="297"/>
        <end position="318"/>
    </location>
</feature>
<feature type="transmembrane region" description="Helical" evidence="7">
    <location>
        <begin position="7"/>
        <end position="29"/>
    </location>
</feature>
<evidence type="ECO:0000256" key="6">
    <source>
        <dbReference type="ARBA" id="ARBA00023136"/>
    </source>
</evidence>
<keyword evidence="3" id="KW-1003">Cell membrane</keyword>
<dbReference type="PROSITE" id="PS50850">
    <property type="entry name" value="MFS"/>
    <property type="match status" value="1"/>
</dbReference>
<dbReference type="Gene3D" id="1.20.1250.20">
    <property type="entry name" value="MFS general substrate transporter like domains"/>
    <property type="match status" value="1"/>
</dbReference>
<dbReference type="GO" id="GO:0005886">
    <property type="term" value="C:plasma membrane"/>
    <property type="evidence" value="ECO:0007669"/>
    <property type="project" value="UniProtKB-SubCell"/>
</dbReference>
<feature type="transmembrane region" description="Helical" evidence="7">
    <location>
        <begin position="356"/>
        <end position="381"/>
    </location>
</feature>
<keyword evidence="10" id="KW-1185">Reference proteome</keyword>
<feature type="domain" description="Major facilitator superfamily (MFS) profile" evidence="8">
    <location>
        <begin position="7"/>
        <end position="460"/>
    </location>
</feature>
<feature type="transmembrane region" description="Helical" evidence="7">
    <location>
        <begin position="261"/>
        <end position="285"/>
    </location>
</feature>
<dbReference type="NCBIfam" id="TIGR00711">
    <property type="entry name" value="efflux_EmrB"/>
    <property type="match status" value="1"/>
</dbReference>
<evidence type="ECO:0000256" key="2">
    <source>
        <dbReference type="ARBA" id="ARBA00022448"/>
    </source>
</evidence>
<protein>
    <submittedName>
        <fullName evidence="9">MFS transporter</fullName>
    </submittedName>
</protein>
<evidence type="ECO:0000313" key="9">
    <source>
        <dbReference type="EMBL" id="TKV56326.1"/>
    </source>
</evidence>
<feature type="transmembrane region" description="Helical" evidence="7">
    <location>
        <begin position="325"/>
        <end position="344"/>
    </location>
</feature>
<name>A0A4U6Q8Y9_9ACTN</name>
<evidence type="ECO:0000256" key="7">
    <source>
        <dbReference type="SAM" id="Phobius"/>
    </source>
</evidence>
<feature type="transmembrane region" description="Helical" evidence="7">
    <location>
        <begin position="159"/>
        <end position="182"/>
    </location>
</feature>
<feature type="transmembrane region" description="Helical" evidence="7">
    <location>
        <begin position="436"/>
        <end position="456"/>
    </location>
</feature>
<evidence type="ECO:0000313" key="10">
    <source>
        <dbReference type="Proteomes" id="UP000306985"/>
    </source>
</evidence>
<feature type="transmembrane region" description="Helical" evidence="7">
    <location>
        <begin position="393"/>
        <end position="416"/>
    </location>
</feature>
<dbReference type="OrthoDB" id="9781469at2"/>
<dbReference type="InterPro" id="IPR011701">
    <property type="entry name" value="MFS"/>
</dbReference>
<feature type="transmembrane region" description="Helical" evidence="7">
    <location>
        <begin position="194"/>
        <end position="212"/>
    </location>
</feature>
<dbReference type="Pfam" id="PF07690">
    <property type="entry name" value="MFS_1"/>
    <property type="match status" value="1"/>
</dbReference>
<evidence type="ECO:0000256" key="1">
    <source>
        <dbReference type="ARBA" id="ARBA00004651"/>
    </source>
</evidence>
<accession>A0A4U6Q8Y9</accession>
<dbReference type="PANTHER" id="PTHR42718:SF49">
    <property type="entry name" value="EXPORT PROTEIN"/>
    <property type="match status" value="1"/>
</dbReference>